<evidence type="ECO:0000313" key="2">
    <source>
        <dbReference type="EMBL" id="KNF06416.1"/>
    </source>
</evidence>
<accession>A0A0L0W4H6</accession>
<protein>
    <submittedName>
        <fullName evidence="2">Uncharacterized protein</fullName>
    </submittedName>
</protein>
<name>A0A0L0W4H6_9BASI</name>
<evidence type="ECO:0000256" key="1">
    <source>
        <dbReference type="SAM" id="MobiDB-lite"/>
    </source>
</evidence>
<comment type="caution">
    <text evidence="2">The sequence shown here is derived from an EMBL/GenBank/DDBJ whole genome shotgun (WGS) entry which is preliminary data.</text>
</comment>
<feature type="region of interest" description="Disordered" evidence="1">
    <location>
        <begin position="1"/>
        <end position="36"/>
    </location>
</feature>
<feature type="compositionally biased region" description="Basic and acidic residues" evidence="1">
    <location>
        <begin position="1"/>
        <end position="10"/>
    </location>
</feature>
<dbReference type="Proteomes" id="UP000054564">
    <property type="component" value="Unassembled WGS sequence"/>
</dbReference>
<proteinExistence type="predicted"/>
<evidence type="ECO:0000313" key="3">
    <source>
        <dbReference type="Proteomes" id="UP000054564"/>
    </source>
</evidence>
<organism evidence="2 3">
    <name type="scientific">Puccinia striiformis f. sp. tritici PST-78</name>
    <dbReference type="NCBI Taxonomy" id="1165861"/>
    <lineage>
        <taxon>Eukaryota</taxon>
        <taxon>Fungi</taxon>
        <taxon>Dikarya</taxon>
        <taxon>Basidiomycota</taxon>
        <taxon>Pucciniomycotina</taxon>
        <taxon>Pucciniomycetes</taxon>
        <taxon>Pucciniales</taxon>
        <taxon>Pucciniaceae</taxon>
        <taxon>Puccinia</taxon>
    </lineage>
</organism>
<gene>
    <name evidence="2" type="ORF">PSTG_00299</name>
</gene>
<reference evidence="3" key="1">
    <citation type="submission" date="2014-03" db="EMBL/GenBank/DDBJ databases">
        <title>The Genome Sequence of Puccinia striiformis f. sp. tritici PST-78.</title>
        <authorList>
            <consortium name="The Broad Institute Genome Sequencing Platform"/>
            <person name="Cuomo C."/>
            <person name="Hulbert S."/>
            <person name="Chen X."/>
            <person name="Walker B."/>
            <person name="Young S.K."/>
            <person name="Zeng Q."/>
            <person name="Gargeya S."/>
            <person name="Fitzgerald M."/>
            <person name="Haas B."/>
            <person name="Abouelleil A."/>
            <person name="Alvarado L."/>
            <person name="Arachchi H.M."/>
            <person name="Berlin A.M."/>
            <person name="Chapman S.B."/>
            <person name="Goldberg J."/>
            <person name="Griggs A."/>
            <person name="Gujja S."/>
            <person name="Hansen M."/>
            <person name="Howarth C."/>
            <person name="Imamovic A."/>
            <person name="Larimer J."/>
            <person name="McCowan C."/>
            <person name="Montmayeur A."/>
            <person name="Murphy C."/>
            <person name="Neiman D."/>
            <person name="Pearson M."/>
            <person name="Priest M."/>
            <person name="Roberts A."/>
            <person name="Saif S."/>
            <person name="Shea T."/>
            <person name="Sisk P."/>
            <person name="Sykes S."/>
            <person name="Wortman J."/>
            <person name="Nusbaum C."/>
            <person name="Birren B."/>
        </authorList>
    </citation>
    <scope>NUCLEOTIDE SEQUENCE [LARGE SCALE GENOMIC DNA]</scope>
    <source>
        <strain evidence="3">race PST-78</strain>
    </source>
</reference>
<sequence length="169" mass="19097">MRAEKERHPNEDDDDDESNSQFDAVFTNPPQEQDTHNTMVIQADIGDELNINNIHGDSNLPQEWDSSLEIGHDFDAKLLTDKPEEGLSDTMGKTSYTTAIFDNKEVKALLDIGASCSCTSTTFLDKCYPAWKNEQLPMPRAKFSGRVMPRLARSSSYTCCKARFLRKNQ</sequence>
<keyword evidence="3" id="KW-1185">Reference proteome</keyword>
<dbReference type="AlphaFoldDB" id="A0A0L0W4H6"/>
<dbReference type="EMBL" id="AJIL01000003">
    <property type="protein sequence ID" value="KNF06416.1"/>
    <property type="molecule type" value="Genomic_DNA"/>
</dbReference>